<dbReference type="RefSeq" id="XP_040617804.1">
    <property type="nucleotide sequence ID" value="XM_040767165.1"/>
</dbReference>
<comment type="caution">
    <text evidence="3">The sequence shown here is derived from an EMBL/GenBank/DDBJ whole genome shotgun (WGS) entry which is preliminary data.</text>
</comment>
<keyword evidence="4" id="KW-1185">Reference proteome</keyword>
<sequence length="438" mass="49128">MAEQDETDAATVGRDPVRGAVSLMRLPNELLLAVSNLLEIGDLFRLARASRFFHRLLVDTLYRRDAAQRAFDENSCSCCSRALRWGCLTSSVGTLRRALAAPGADLSRSWPHTFAMALDTTCPSPLTTLDCLLNHGAFASVPVFRGLHGKPLDDAPSSYRNTFWPLLADILDAAALPPRWCPVPVVACFLAHGATLALGSEYDQNGAAGLSHTVSATWSHVLGLVQVRGPRRWTWPHADSPELRHDHCLHDAVSCNVALTRLLLQQGHADPNMAFGGRHPGRRRDNATGSPTDSLLLRAIADPRRPIELLQCLTDAGADLKRLCHLHGSEKDSERQSQDRPPLHAILEDAVRLRSLAAYPRRQHWDCYPRHVRYPKAEVILRFLLARELQFGGNRFHRESCRGGREGRAKARTMWLLDRWDSRWQRFCKRPSRRRNTV</sequence>
<dbReference type="Proteomes" id="UP000031575">
    <property type="component" value="Unassembled WGS sequence"/>
</dbReference>
<dbReference type="AlphaFoldDB" id="A0A0C2ETH6"/>
<organism evidence="3 4">
    <name type="scientific">Sporothrix brasiliensis 5110</name>
    <dbReference type="NCBI Taxonomy" id="1398154"/>
    <lineage>
        <taxon>Eukaryota</taxon>
        <taxon>Fungi</taxon>
        <taxon>Dikarya</taxon>
        <taxon>Ascomycota</taxon>
        <taxon>Pezizomycotina</taxon>
        <taxon>Sordariomycetes</taxon>
        <taxon>Sordariomycetidae</taxon>
        <taxon>Ophiostomatales</taxon>
        <taxon>Ophiostomataceae</taxon>
        <taxon>Sporothrix</taxon>
    </lineage>
</organism>
<dbReference type="InterPro" id="IPR036047">
    <property type="entry name" value="F-box-like_dom_sf"/>
</dbReference>
<evidence type="ECO:0000259" key="2">
    <source>
        <dbReference type="PROSITE" id="PS50181"/>
    </source>
</evidence>
<proteinExistence type="predicted"/>
<dbReference type="HOGENOM" id="CLU_664249_0_0_1"/>
<dbReference type="EMBL" id="AWTV01000008">
    <property type="protein sequence ID" value="KIH89794.1"/>
    <property type="molecule type" value="Genomic_DNA"/>
</dbReference>
<accession>A0A0C2ETH6</accession>
<dbReference type="InterPro" id="IPR001810">
    <property type="entry name" value="F-box_dom"/>
</dbReference>
<evidence type="ECO:0000313" key="3">
    <source>
        <dbReference type="EMBL" id="KIH89794.1"/>
    </source>
</evidence>
<dbReference type="SUPFAM" id="SSF81383">
    <property type="entry name" value="F-box domain"/>
    <property type="match status" value="1"/>
</dbReference>
<protein>
    <recommendedName>
        <fullName evidence="2">F-box domain-containing protein</fullName>
    </recommendedName>
</protein>
<evidence type="ECO:0000256" key="1">
    <source>
        <dbReference type="SAM" id="MobiDB-lite"/>
    </source>
</evidence>
<evidence type="ECO:0000313" key="4">
    <source>
        <dbReference type="Proteomes" id="UP000031575"/>
    </source>
</evidence>
<dbReference type="PROSITE" id="PS50181">
    <property type="entry name" value="FBOX"/>
    <property type="match status" value="1"/>
</dbReference>
<gene>
    <name evidence="3" type="ORF">SPBR_09039</name>
</gene>
<dbReference type="Pfam" id="PF12937">
    <property type="entry name" value="F-box-like"/>
    <property type="match status" value="1"/>
</dbReference>
<feature type="region of interest" description="Disordered" evidence="1">
    <location>
        <begin position="271"/>
        <end position="291"/>
    </location>
</feature>
<feature type="domain" description="F-box" evidence="2">
    <location>
        <begin position="20"/>
        <end position="65"/>
    </location>
</feature>
<dbReference type="VEuPathDB" id="FungiDB:SPBR_09039"/>
<reference evidence="3 4" key="1">
    <citation type="journal article" date="2014" name="BMC Genomics">
        <title>Comparative genomics of the major fungal agents of human and animal Sporotrichosis: Sporothrix schenckii and Sporothrix brasiliensis.</title>
        <authorList>
            <person name="Teixeira M.M."/>
            <person name="de Almeida L.G."/>
            <person name="Kubitschek-Barreira P."/>
            <person name="Alves F.L."/>
            <person name="Kioshima E.S."/>
            <person name="Abadio A.K."/>
            <person name="Fernandes L."/>
            <person name="Derengowski L.S."/>
            <person name="Ferreira K.S."/>
            <person name="Souza R.C."/>
            <person name="Ruiz J.C."/>
            <person name="de Andrade N.C."/>
            <person name="Paes H.C."/>
            <person name="Nicola A.M."/>
            <person name="Albuquerque P."/>
            <person name="Gerber A.L."/>
            <person name="Martins V.P."/>
            <person name="Peconick L.D."/>
            <person name="Neto A.V."/>
            <person name="Chaucanez C.B."/>
            <person name="Silva P.A."/>
            <person name="Cunha O.L."/>
            <person name="de Oliveira F.F."/>
            <person name="dos Santos T.C."/>
            <person name="Barros A.L."/>
            <person name="Soares M.A."/>
            <person name="de Oliveira L.M."/>
            <person name="Marini M.M."/>
            <person name="Villalobos-Duno H."/>
            <person name="Cunha M.M."/>
            <person name="de Hoog S."/>
            <person name="da Silveira J.F."/>
            <person name="Henrissat B."/>
            <person name="Nino-Vega G.A."/>
            <person name="Cisalpino P.S."/>
            <person name="Mora-Montes H.M."/>
            <person name="Almeida S.R."/>
            <person name="Stajich J.E."/>
            <person name="Lopes-Bezerra L.M."/>
            <person name="Vasconcelos A.T."/>
            <person name="Felipe M.S."/>
        </authorList>
    </citation>
    <scope>NUCLEOTIDE SEQUENCE [LARGE SCALE GENOMIC DNA]</scope>
    <source>
        <strain evidence="3 4">5110</strain>
    </source>
</reference>
<dbReference type="GeneID" id="63682086"/>
<name>A0A0C2ETH6_9PEZI</name>
<dbReference type="OrthoDB" id="4868887at2759"/>